<name>A0AAF0B004_9SCHI</name>
<comment type="subcellular location">
    <subcellularLocation>
        <location evidence="7">Nucleus</location>
        <location evidence="7">Nuclear pore complex</location>
    </subcellularLocation>
    <subcellularLocation>
        <location evidence="7">Nucleus membrane</location>
    </subcellularLocation>
</comment>
<comment type="similarity">
    <text evidence="7">Belongs to the nucleoporin Nup84/Nup107 family.</text>
</comment>
<keyword evidence="4 7" id="KW-0811">Translocation</keyword>
<dbReference type="GO" id="GO:0006406">
    <property type="term" value="P:mRNA export from nucleus"/>
    <property type="evidence" value="ECO:0007669"/>
    <property type="project" value="TreeGrafter"/>
</dbReference>
<evidence type="ECO:0000313" key="9">
    <source>
        <dbReference type="Proteomes" id="UP001212411"/>
    </source>
</evidence>
<keyword evidence="3" id="KW-0653">Protein transport</keyword>
<gene>
    <name evidence="8" type="primary">nup107</name>
    <name evidence="8" type="ORF">SOMG_05032</name>
</gene>
<dbReference type="GO" id="GO:0017056">
    <property type="term" value="F:structural constituent of nuclear pore"/>
    <property type="evidence" value="ECO:0007669"/>
    <property type="project" value="UniProtKB-UniRule"/>
</dbReference>
<evidence type="ECO:0000256" key="7">
    <source>
        <dbReference type="RuleBase" id="RU365072"/>
    </source>
</evidence>
<dbReference type="PANTHER" id="PTHR13003">
    <property type="entry name" value="NUP107-RELATED"/>
    <property type="match status" value="1"/>
</dbReference>
<proteinExistence type="inferred from homology"/>
<keyword evidence="7" id="KW-0472">Membrane</keyword>
<keyword evidence="6 7" id="KW-0539">Nucleus</keyword>
<dbReference type="InterPro" id="IPR007252">
    <property type="entry name" value="Nup84/Nup107"/>
</dbReference>
<protein>
    <recommendedName>
        <fullName evidence="7">Nuclear pore complex protein</fullName>
    </recommendedName>
</protein>
<dbReference type="AlphaFoldDB" id="A0AAF0B004"/>
<keyword evidence="1 7" id="KW-0813">Transport</keyword>
<reference evidence="8 9" key="1">
    <citation type="journal article" date="2023" name="G3 (Bethesda)">
        <title>A high-quality reference genome for the fission yeast Schizosaccharomyces osmophilus.</title>
        <authorList>
            <person name="Jia G.S."/>
            <person name="Zhang W.C."/>
            <person name="Liang Y."/>
            <person name="Liu X.H."/>
            <person name="Rhind N."/>
            <person name="Pidoux A."/>
            <person name="Brysch-Herzberg M."/>
            <person name="Du L.L."/>
        </authorList>
    </citation>
    <scope>NUCLEOTIDE SEQUENCE [LARGE SCALE GENOMIC DNA]</scope>
    <source>
        <strain evidence="8 9">CBS 15793</strain>
    </source>
</reference>
<evidence type="ECO:0000256" key="5">
    <source>
        <dbReference type="ARBA" id="ARBA00023132"/>
    </source>
</evidence>
<dbReference type="GeneID" id="80878496"/>
<evidence type="ECO:0000256" key="6">
    <source>
        <dbReference type="ARBA" id="ARBA00023242"/>
    </source>
</evidence>
<dbReference type="PANTHER" id="PTHR13003:SF2">
    <property type="entry name" value="NUCLEAR PORE COMPLEX PROTEIN NUP107"/>
    <property type="match status" value="1"/>
</dbReference>
<dbReference type="Gene3D" id="1.20.190.50">
    <property type="match status" value="1"/>
</dbReference>
<dbReference type="RefSeq" id="XP_056039696.1">
    <property type="nucleotide sequence ID" value="XM_056183807.1"/>
</dbReference>
<dbReference type="Gene3D" id="1.10.3450.20">
    <property type="match status" value="1"/>
</dbReference>
<comment type="function">
    <text evidence="7">Functions as a component of the nuclear pore complex (NPC).</text>
</comment>
<dbReference type="EMBL" id="CP115613">
    <property type="protein sequence ID" value="WBW75453.1"/>
    <property type="molecule type" value="Genomic_DNA"/>
</dbReference>
<evidence type="ECO:0000256" key="3">
    <source>
        <dbReference type="ARBA" id="ARBA00022927"/>
    </source>
</evidence>
<keyword evidence="9" id="KW-1185">Reference proteome</keyword>
<dbReference type="Pfam" id="PF04121">
    <property type="entry name" value="Nup84_Nup100"/>
    <property type="match status" value="1"/>
</dbReference>
<evidence type="ECO:0000256" key="2">
    <source>
        <dbReference type="ARBA" id="ARBA00022816"/>
    </source>
</evidence>
<dbReference type="KEGG" id="som:SOMG_05032"/>
<dbReference type="GO" id="GO:0031080">
    <property type="term" value="C:nuclear pore outer ring"/>
    <property type="evidence" value="ECO:0007669"/>
    <property type="project" value="TreeGrafter"/>
</dbReference>
<evidence type="ECO:0000256" key="4">
    <source>
        <dbReference type="ARBA" id="ARBA00023010"/>
    </source>
</evidence>
<sequence>MSQHVSNDVSTFSISRGNNDLSQSSFQELMQMDKDDPELNDDVVFLGPNEAPVIFELGDEYESFANTFLANKDDLFSSEGLLTSFCKLCEEKYLKACKEEDEELMDHWGLELRTWDLIQRIYLFRSSAQDESISSHMFSSIAVLEEEFYSKHPAAFENHLVFNWLRDSPVQEPDIEIRGNRWFYTRENIKKNTRKHSNFILDKKDESNVSNLDPDADIRDERRLDEKDDNYDRQFIRAAFSLYRAGDFEGLLDLCRKSGNYWRSASLQGAFEYRNSVIDEALHTETLGNKRKELWRRACFALTKNKRTDAYERALYGALCGDLKSVLNVCTSWEDALWAYYNSMNQYNLDVYLSDKIPQPDTHLPPIDSGIGLSPETIFEALDQYPLEEIRNSAAHPLRRLQAYTILNQVDRLFTLAHEQLEAVRAGNTEGILELTSPSSLRIMVHQLLFMQIAGIHVDAYISDSIIQSYIELLASAKKNSLVPLYIPFLSDHVQYEAYARFLSFIEDANSRLEQLKLAKKFQLDIDRAALMSVSLAFDEFARDAEPLLEINLKTLDDPVPLVYTKFISTLEWLIITCQSDDLLVYANYAFRFFLSKGELNSAYLLYTRLPAETLDVLTPGEIPADKSSKVQTAYEFMSYRALCRAFQVHEEWNKLMYEPILNDTSTTKASVAYKEWKKSLTLTSHRCIKLFNELLRANVLHPSTMELNEDEEKELCSKLYRIRNIYIPEIILNLHNVYFHNEDYNGCFTLANEVAGEDLKLYHCLLESGRIEEYAAGLAIVGEYSLSSPEGIFSI</sequence>
<evidence type="ECO:0000313" key="8">
    <source>
        <dbReference type="EMBL" id="WBW75453.1"/>
    </source>
</evidence>
<evidence type="ECO:0000256" key="1">
    <source>
        <dbReference type="ARBA" id="ARBA00022448"/>
    </source>
</evidence>
<keyword evidence="5 7" id="KW-0906">Nuclear pore complex</keyword>
<dbReference type="GO" id="GO:0031965">
    <property type="term" value="C:nuclear membrane"/>
    <property type="evidence" value="ECO:0007669"/>
    <property type="project" value="UniProtKB-SubCell"/>
</dbReference>
<accession>A0AAF0B004</accession>
<dbReference type="GO" id="GO:0006606">
    <property type="term" value="P:protein import into nucleus"/>
    <property type="evidence" value="ECO:0007669"/>
    <property type="project" value="TreeGrafter"/>
</dbReference>
<comment type="subunit">
    <text evidence="7">Part of the nuclear pore complex (NPC).</text>
</comment>
<dbReference type="Proteomes" id="UP001212411">
    <property type="component" value="Chromosome 3"/>
</dbReference>
<keyword evidence="2" id="KW-0509">mRNA transport</keyword>
<organism evidence="8 9">
    <name type="scientific">Schizosaccharomyces osmophilus</name>
    <dbReference type="NCBI Taxonomy" id="2545709"/>
    <lineage>
        <taxon>Eukaryota</taxon>
        <taxon>Fungi</taxon>
        <taxon>Dikarya</taxon>
        <taxon>Ascomycota</taxon>
        <taxon>Taphrinomycotina</taxon>
        <taxon>Schizosaccharomycetes</taxon>
        <taxon>Schizosaccharomycetales</taxon>
        <taxon>Schizosaccharomycetaceae</taxon>
        <taxon>Schizosaccharomyces</taxon>
    </lineage>
</organism>
<dbReference type="GO" id="GO:0000973">
    <property type="term" value="P:post-transcriptional tethering of RNA polymerase II gene DNA at nuclear periphery"/>
    <property type="evidence" value="ECO:0007669"/>
    <property type="project" value="TreeGrafter"/>
</dbReference>